<dbReference type="Gene3D" id="3.40.50.720">
    <property type="entry name" value="NAD(P)-binding Rossmann-like Domain"/>
    <property type="match status" value="1"/>
</dbReference>
<proteinExistence type="predicted"/>
<dbReference type="OrthoDB" id="10059875at2759"/>
<accession>A0A2P5BKW5</accession>
<evidence type="ECO:0000313" key="3">
    <source>
        <dbReference type="Proteomes" id="UP000237105"/>
    </source>
</evidence>
<sequence length="208" mass="23103">MGTNKYMFTCGASEYVGDLCMKSNAVVFGIINTCVSFIIHFCMMKSKTDSNSGIISVGEEIATQGLPAGILYSLVQEMVILTLKVTLLSAFATLSPSQSEIFDHSIEAMQSLTLVDPRRLPELFEMAKHVSQPARTLKRVFQADYYAHPEHYNPLNCSICVLNCLYSEKRFPRLLTNEQPQDLMRNGYTLVGLCDISCDIGGSLEVVH</sequence>
<evidence type="ECO:0000256" key="1">
    <source>
        <dbReference type="SAM" id="Phobius"/>
    </source>
</evidence>
<feature type="transmembrane region" description="Helical" evidence="1">
    <location>
        <begin position="25"/>
        <end position="43"/>
    </location>
</feature>
<keyword evidence="1" id="KW-1133">Transmembrane helix</keyword>
<dbReference type="Proteomes" id="UP000237105">
    <property type="component" value="Unassembled WGS sequence"/>
</dbReference>
<dbReference type="EMBL" id="JXTB01000261">
    <property type="protein sequence ID" value="PON49421.1"/>
    <property type="molecule type" value="Genomic_DNA"/>
</dbReference>
<protein>
    <submittedName>
        <fullName evidence="2">Uncharacterized protein</fullName>
    </submittedName>
</protein>
<organism evidence="2 3">
    <name type="scientific">Parasponia andersonii</name>
    <name type="common">Sponia andersonii</name>
    <dbReference type="NCBI Taxonomy" id="3476"/>
    <lineage>
        <taxon>Eukaryota</taxon>
        <taxon>Viridiplantae</taxon>
        <taxon>Streptophyta</taxon>
        <taxon>Embryophyta</taxon>
        <taxon>Tracheophyta</taxon>
        <taxon>Spermatophyta</taxon>
        <taxon>Magnoliopsida</taxon>
        <taxon>eudicotyledons</taxon>
        <taxon>Gunneridae</taxon>
        <taxon>Pentapetalae</taxon>
        <taxon>rosids</taxon>
        <taxon>fabids</taxon>
        <taxon>Rosales</taxon>
        <taxon>Cannabaceae</taxon>
        <taxon>Parasponia</taxon>
    </lineage>
</organism>
<keyword evidence="3" id="KW-1185">Reference proteome</keyword>
<evidence type="ECO:0000313" key="2">
    <source>
        <dbReference type="EMBL" id="PON49421.1"/>
    </source>
</evidence>
<reference evidence="3" key="1">
    <citation type="submission" date="2016-06" db="EMBL/GenBank/DDBJ databases">
        <title>Parallel loss of symbiosis genes in relatives of nitrogen-fixing non-legume Parasponia.</title>
        <authorList>
            <person name="Van Velzen R."/>
            <person name="Holmer R."/>
            <person name="Bu F."/>
            <person name="Rutten L."/>
            <person name="Van Zeijl A."/>
            <person name="Liu W."/>
            <person name="Santuari L."/>
            <person name="Cao Q."/>
            <person name="Sharma T."/>
            <person name="Shen D."/>
            <person name="Roswanjaya Y."/>
            <person name="Wardhani T."/>
            <person name="Kalhor M.S."/>
            <person name="Jansen J."/>
            <person name="Van den Hoogen J."/>
            <person name="Gungor B."/>
            <person name="Hartog M."/>
            <person name="Hontelez J."/>
            <person name="Verver J."/>
            <person name="Yang W.-C."/>
            <person name="Schijlen E."/>
            <person name="Repin R."/>
            <person name="Schilthuizen M."/>
            <person name="Schranz E."/>
            <person name="Heidstra R."/>
            <person name="Miyata K."/>
            <person name="Fedorova E."/>
            <person name="Kohlen W."/>
            <person name="Bisseling T."/>
            <person name="Smit S."/>
            <person name="Geurts R."/>
        </authorList>
    </citation>
    <scope>NUCLEOTIDE SEQUENCE [LARGE SCALE GENOMIC DNA]</scope>
    <source>
        <strain evidence="3">cv. WU1-14</strain>
    </source>
</reference>
<name>A0A2P5BKW5_PARAD</name>
<keyword evidence="1" id="KW-0472">Membrane</keyword>
<dbReference type="AlphaFoldDB" id="A0A2P5BKW5"/>
<keyword evidence="1" id="KW-0812">Transmembrane</keyword>
<dbReference type="STRING" id="3476.A0A2P5BKW5"/>
<comment type="caution">
    <text evidence="2">The sequence shown here is derived from an EMBL/GenBank/DDBJ whole genome shotgun (WGS) entry which is preliminary data.</text>
</comment>
<gene>
    <name evidence="2" type="ORF">PanWU01x14_230050</name>
</gene>